<protein>
    <submittedName>
        <fullName evidence="4">J domain-containing protein</fullName>
    </submittedName>
</protein>
<keyword evidence="5" id="KW-1185">Reference proteome</keyword>
<sequence>MVAQQLLVGPIPISGGDGSPGAVGFYSNFSQLFSLPCHFQHRRRGRTRTRRWTPQSTSSSSSSSSSSSWAMINGQQTHYGVLGLTRHATSAEIKRAYRLLARKYHPDVSKDSQAEEVFKSIRQAYEILSNEATRTQYDQELKFQKDTGRKYSGKWSYSPEFEDGVRIYKWAEVRQKMQRERHWERYNVNEESSSYGKTDEATEEGEAVQERGSFSEVLRSAFVSLFLLQTFGSRLSLTFSSLMALFDRKLDAGYKIGYVIAWVLGGRGGILLTLCLSFASWVCGKTSSNIVALVVVAMWVGSNLARFAPLPQGALLTLLYMSIKLQVDVN</sequence>
<reference evidence="4 5" key="1">
    <citation type="submission" date="2018-02" db="EMBL/GenBank/DDBJ databases">
        <title>Draft genome of wild Prunus yedoensis var. nudiflora.</title>
        <authorList>
            <person name="Baek S."/>
            <person name="Kim J.-H."/>
            <person name="Choi K."/>
            <person name="Kim G.-B."/>
            <person name="Cho A."/>
            <person name="Jang H."/>
            <person name="Shin C.-H."/>
            <person name="Yu H.-J."/>
            <person name="Mun J.-H."/>
        </authorList>
    </citation>
    <scope>NUCLEOTIDE SEQUENCE [LARGE SCALE GENOMIC DNA]</scope>
    <source>
        <strain evidence="5">cv. Jeju island</strain>
        <tissue evidence="4">Leaf</tissue>
    </source>
</reference>
<dbReference type="SMART" id="SM00271">
    <property type="entry name" value="DnaJ"/>
    <property type="match status" value="1"/>
</dbReference>
<evidence type="ECO:0000313" key="5">
    <source>
        <dbReference type="Proteomes" id="UP000250321"/>
    </source>
</evidence>
<dbReference type="GO" id="GO:0005737">
    <property type="term" value="C:cytoplasm"/>
    <property type="evidence" value="ECO:0007669"/>
    <property type="project" value="TreeGrafter"/>
</dbReference>
<dbReference type="PANTHER" id="PTHR43096">
    <property type="entry name" value="DNAJ HOMOLOG 1, MITOCHONDRIAL-RELATED"/>
    <property type="match status" value="1"/>
</dbReference>
<dbReference type="GO" id="GO:0051082">
    <property type="term" value="F:unfolded protein binding"/>
    <property type="evidence" value="ECO:0007669"/>
    <property type="project" value="TreeGrafter"/>
</dbReference>
<dbReference type="InterPro" id="IPR036869">
    <property type="entry name" value="J_dom_sf"/>
</dbReference>
<dbReference type="InterPro" id="IPR001623">
    <property type="entry name" value="DnaJ_domain"/>
</dbReference>
<dbReference type="OrthoDB" id="376357at2759"/>
<comment type="caution">
    <text evidence="4">The sequence shown here is derived from an EMBL/GenBank/DDBJ whole genome shotgun (WGS) entry which is preliminary data.</text>
</comment>
<dbReference type="STRING" id="2094558.A0A314UTH5"/>
<dbReference type="EMBL" id="PJQY01003142">
    <property type="protein sequence ID" value="PQM39874.1"/>
    <property type="molecule type" value="Genomic_DNA"/>
</dbReference>
<feature type="domain" description="J" evidence="3">
    <location>
        <begin position="77"/>
        <end position="141"/>
    </location>
</feature>
<name>A0A314UTH5_PRUYE</name>
<dbReference type="Pfam" id="PF00226">
    <property type="entry name" value="DnaJ"/>
    <property type="match status" value="1"/>
</dbReference>
<evidence type="ECO:0000313" key="4">
    <source>
        <dbReference type="EMBL" id="PQM39874.1"/>
    </source>
</evidence>
<dbReference type="FunFam" id="1.10.287.110:FF:000227">
    <property type="entry name" value="Uncharacterized protein"/>
    <property type="match status" value="1"/>
</dbReference>
<proteinExistence type="predicted"/>
<feature type="region of interest" description="Disordered" evidence="1">
    <location>
        <begin position="44"/>
        <end position="69"/>
    </location>
</feature>
<evidence type="ECO:0000256" key="2">
    <source>
        <dbReference type="SAM" id="Phobius"/>
    </source>
</evidence>
<keyword evidence="2" id="KW-0472">Membrane</keyword>
<dbReference type="PROSITE" id="PS50076">
    <property type="entry name" value="DNAJ_2"/>
    <property type="match status" value="1"/>
</dbReference>
<dbReference type="PANTHER" id="PTHR43096:SF58">
    <property type="entry name" value="CHAPERONE DNAJ-DOMAIN SUPERFAMILY PROTEIN"/>
    <property type="match status" value="1"/>
</dbReference>
<dbReference type="CDD" id="cd06257">
    <property type="entry name" value="DnaJ"/>
    <property type="match status" value="1"/>
</dbReference>
<dbReference type="SUPFAM" id="SSF46565">
    <property type="entry name" value="Chaperone J-domain"/>
    <property type="match status" value="1"/>
</dbReference>
<dbReference type="AlphaFoldDB" id="A0A314UTH5"/>
<feature type="transmembrane region" description="Helical" evidence="2">
    <location>
        <begin position="258"/>
        <end position="282"/>
    </location>
</feature>
<dbReference type="GO" id="GO:0042026">
    <property type="term" value="P:protein refolding"/>
    <property type="evidence" value="ECO:0007669"/>
    <property type="project" value="TreeGrafter"/>
</dbReference>
<evidence type="ECO:0000256" key="1">
    <source>
        <dbReference type="SAM" id="MobiDB-lite"/>
    </source>
</evidence>
<accession>A0A314UTH5</accession>
<dbReference type="Proteomes" id="UP000250321">
    <property type="component" value="Unassembled WGS sequence"/>
</dbReference>
<dbReference type="PRINTS" id="PR00625">
    <property type="entry name" value="JDOMAIN"/>
</dbReference>
<keyword evidence="2" id="KW-1133">Transmembrane helix</keyword>
<organism evidence="4 5">
    <name type="scientific">Prunus yedoensis var. nudiflora</name>
    <dbReference type="NCBI Taxonomy" id="2094558"/>
    <lineage>
        <taxon>Eukaryota</taxon>
        <taxon>Viridiplantae</taxon>
        <taxon>Streptophyta</taxon>
        <taxon>Embryophyta</taxon>
        <taxon>Tracheophyta</taxon>
        <taxon>Spermatophyta</taxon>
        <taxon>Magnoliopsida</taxon>
        <taxon>eudicotyledons</taxon>
        <taxon>Gunneridae</taxon>
        <taxon>Pentapetalae</taxon>
        <taxon>rosids</taxon>
        <taxon>fabids</taxon>
        <taxon>Rosales</taxon>
        <taxon>Rosaceae</taxon>
        <taxon>Amygdaloideae</taxon>
        <taxon>Amygdaleae</taxon>
        <taxon>Prunus</taxon>
    </lineage>
</organism>
<feature type="compositionally biased region" description="Low complexity" evidence="1">
    <location>
        <begin position="52"/>
        <end position="68"/>
    </location>
</feature>
<gene>
    <name evidence="4" type="ORF">Pyn_10229</name>
</gene>
<dbReference type="PROSITE" id="PS00636">
    <property type="entry name" value="DNAJ_1"/>
    <property type="match status" value="1"/>
</dbReference>
<dbReference type="Gene3D" id="1.10.287.110">
    <property type="entry name" value="DnaJ domain"/>
    <property type="match status" value="1"/>
</dbReference>
<feature type="transmembrane region" description="Helical" evidence="2">
    <location>
        <begin position="288"/>
        <end position="308"/>
    </location>
</feature>
<keyword evidence="2" id="KW-0812">Transmembrane</keyword>
<evidence type="ECO:0000259" key="3">
    <source>
        <dbReference type="PROSITE" id="PS50076"/>
    </source>
</evidence>
<dbReference type="InterPro" id="IPR018253">
    <property type="entry name" value="DnaJ_domain_CS"/>
</dbReference>